<dbReference type="EMBL" id="KJ489401">
    <property type="protein sequence ID" value="AHZ10840.1"/>
    <property type="molecule type" value="Genomic_DNA"/>
</dbReference>
<dbReference type="Proteomes" id="UP000026906">
    <property type="component" value="Segment"/>
</dbReference>
<evidence type="ECO:0000313" key="1">
    <source>
        <dbReference type="EMBL" id="AHZ10840.1"/>
    </source>
</evidence>
<dbReference type="KEGG" id="vg:19525967"/>
<dbReference type="GeneID" id="19525967"/>
<sequence length="88" mass="10035">MKKAEMVEKMQACVKELESICTYDAGKLALLTNQYMGIRLHYTCLKADRVYKAICNSDMDYLQGIHSRALEIIMGYMINTTYDIKVGA</sequence>
<reference evidence="2" key="1">
    <citation type="submission" date="2014-09" db="EMBL/GenBank/DDBJ databases">
        <authorList>
            <person name="Sauder A.B."/>
            <person name="McKenzie Q.R."/>
            <person name="Temple L.M."/>
            <person name="Alexis B.K."/>
            <person name="Al-Atrache Z."/>
            <person name="Lewis L.O."/>
            <person name="Loesser-Casey K.E."/>
            <person name="Mitchell K.J."/>
        </authorList>
    </citation>
    <scope>NUCLEOTIDE SEQUENCE [LARGE SCALE GENOMIC DNA]</scope>
</reference>
<name>A0A024B322_9CAUD</name>
<accession>A0A024B322</accession>
<evidence type="ECO:0000313" key="2">
    <source>
        <dbReference type="Proteomes" id="UP000026906"/>
    </source>
</evidence>
<keyword evidence="2" id="KW-1185">Reference proteome</keyword>
<proteinExistence type="predicted"/>
<organism evidence="1 2">
    <name type="scientific">Bacillus phage Megatron</name>
    <dbReference type="NCBI Taxonomy" id="1486661"/>
    <lineage>
        <taxon>Viruses</taxon>
        <taxon>Duplodnaviria</taxon>
        <taxon>Heunggongvirae</taxon>
        <taxon>Uroviricota</taxon>
        <taxon>Caudoviricetes</taxon>
        <taxon>Herelleviridae</taxon>
        <taxon>Bastillevirinae</taxon>
        <taxon>Wphvirus</taxon>
        <taxon>Wphvirus megatron</taxon>
    </lineage>
</organism>
<dbReference type="RefSeq" id="YP_009036329.1">
    <property type="nucleotide sequence ID" value="NC_024211.1"/>
</dbReference>
<protein>
    <submittedName>
        <fullName evidence="1">Uncharacterized protein</fullName>
    </submittedName>
</protein>